<gene>
    <name evidence="7" type="primary">nop10</name>
    <name evidence="8" type="ORF">P0O15_04785</name>
</gene>
<name>A0ABT5X715_9EURY</name>
<accession>A0ABT5X715</accession>
<evidence type="ECO:0000256" key="3">
    <source>
        <dbReference type="ARBA" id="ARBA00018821"/>
    </source>
</evidence>
<protein>
    <recommendedName>
        <fullName evidence="3 7">Ribosome biogenesis protein Nop10</fullName>
    </recommendedName>
</protein>
<dbReference type="Pfam" id="PF04135">
    <property type="entry name" value="Nop10p"/>
    <property type="match status" value="1"/>
</dbReference>
<evidence type="ECO:0000313" key="8">
    <source>
        <dbReference type="EMBL" id="MDF0590491.1"/>
    </source>
</evidence>
<dbReference type="HAMAP" id="MF_00803">
    <property type="entry name" value="Nop10"/>
    <property type="match status" value="1"/>
</dbReference>
<dbReference type="InterPro" id="IPR036756">
    <property type="entry name" value="H/ACA_rnp_Nop10_sf"/>
</dbReference>
<dbReference type="NCBIfam" id="NF009623">
    <property type="entry name" value="PRK13130.1"/>
    <property type="match status" value="1"/>
</dbReference>
<sequence length="53" mass="6198">MRSKIKRCRTCDLYTLKDNCPICGAPAVQTKPPRFSPEDRYGRFRRALRQEAP</sequence>
<comment type="function">
    <text evidence="1 7">Involved in ribosome biogenesis; more specifically in 18S rRNA pseudouridylation and in cleavage of pre-rRNA.</text>
</comment>
<evidence type="ECO:0000256" key="2">
    <source>
        <dbReference type="ARBA" id="ARBA00009462"/>
    </source>
</evidence>
<dbReference type="Gene3D" id="2.20.28.40">
    <property type="entry name" value="H/ACA ribonucleoprotein complex, subunit Nop10"/>
    <property type="match status" value="1"/>
</dbReference>
<dbReference type="InterPro" id="IPR007264">
    <property type="entry name" value="H/ACA_rnp_Nop10"/>
</dbReference>
<comment type="caution">
    <text evidence="8">The sequence shown here is derived from an EMBL/GenBank/DDBJ whole genome shotgun (WGS) entry which is preliminary data.</text>
</comment>
<dbReference type="Proteomes" id="UP001220010">
    <property type="component" value="Unassembled WGS sequence"/>
</dbReference>
<keyword evidence="9" id="KW-1185">Reference proteome</keyword>
<keyword evidence="5 7" id="KW-0698">rRNA processing</keyword>
<organism evidence="8 9">
    <name type="scientific">Candidatus Methanocrinis natronophilus</name>
    <dbReference type="NCBI Taxonomy" id="3033396"/>
    <lineage>
        <taxon>Archaea</taxon>
        <taxon>Methanobacteriati</taxon>
        <taxon>Methanobacteriota</taxon>
        <taxon>Stenosarchaea group</taxon>
        <taxon>Methanomicrobia</taxon>
        <taxon>Methanotrichales</taxon>
        <taxon>Methanotrichaceae</taxon>
        <taxon>Methanocrinis</taxon>
    </lineage>
</organism>
<reference evidence="8 9" key="1">
    <citation type="submission" date="2023-03" db="EMBL/GenBank/DDBJ databases">
        <title>WGS of Methanotrichaceae archaeon Mx.</title>
        <authorList>
            <person name="Sorokin D.Y."/>
            <person name="Merkel A.Y."/>
        </authorList>
    </citation>
    <scope>NUCLEOTIDE SEQUENCE [LARGE SCALE GENOMIC DNA]</scope>
    <source>
        <strain evidence="8 9">Mx</strain>
    </source>
</reference>
<dbReference type="EMBL" id="JARFPK010000013">
    <property type="protein sequence ID" value="MDF0590491.1"/>
    <property type="molecule type" value="Genomic_DNA"/>
</dbReference>
<dbReference type="RefSeq" id="WP_316966238.1">
    <property type="nucleotide sequence ID" value="NZ_JARFPK010000013.1"/>
</dbReference>
<proteinExistence type="inferred from homology"/>
<keyword evidence="4 7" id="KW-0690">Ribosome biogenesis</keyword>
<dbReference type="InterPro" id="IPR023532">
    <property type="entry name" value="Nop10_arc-typ"/>
</dbReference>
<evidence type="ECO:0000256" key="1">
    <source>
        <dbReference type="ARBA" id="ARBA00002325"/>
    </source>
</evidence>
<evidence type="ECO:0000256" key="6">
    <source>
        <dbReference type="ARBA" id="ARBA00023274"/>
    </source>
</evidence>
<evidence type="ECO:0000256" key="5">
    <source>
        <dbReference type="ARBA" id="ARBA00022552"/>
    </source>
</evidence>
<evidence type="ECO:0000256" key="7">
    <source>
        <dbReference type="HAMAP-Rule" id="MF_00803"/>
    </source>
</evidence>
<keyword evidence="6 7" id="KW-0687">Ribonucleoprotein</keyword>
<evidence type="ECO:0000313" key="9">
    <source>
        <dbReference type="Proteomes" id="UP001220010"/>
    </source>
</evidence>
<evidence type="ECO:0000256" key="4">
    <source>
        <dbReference type="ARBA" id="ARBA00022517"/>
    </source>
</evidence>
<dbReference type="SUPFAM" id="SSF144210">
    <property type="entry name" value="Nop10-like SnoRNP"/>
    <property type="match status" value="1"/>
</dbReference>
<comment type="similarity">
    <text evidence="2 7">Belongs to the NOP10 family.</text>
</comment>